<dbReference type="InterPro" id="IPR019863">
    <property type="entry name" value="Motility-assoc_ABC-rel_GldG"/>
</dbReference>
<gene>
    <name evidence="9" type="primary">gldG</name>
    <name evidence="9" type="ORF">RNZ46_00095</name>
</gene>
<feature type="transmembrane region" description="Helical" evidence="6">
    <location>
        <begin position="12"/>
        <end position="36"/>
    </location>
</feature>
<accession>A0AA97HRP4</accession>
<evidence type="ECO:0000256" key="1">
    <source>
        <dbReference type="ARBA" id="ARBA00004651"/>
    </source>
</evidence>
<dbReference type="InterPro" id="IPR019196">
    <property type="entry name" value="ABC_transp_unknown"/>
</dbReference>
<dbReference type="InterPro" id="IPR019860">
    <property type="entry name" value="Motility-assoc_ABC_perm_GldF"/>
</dbReference>
<feature type="transmembrane region" description="Helical" evidence="6">
    <location>
        <begin position="139"/>
        <end position="158"/>
    </location>
</feature>
<evidence type="ECO:0000256" key="5">
    <source>
        <dbReference type="ARBA" id="ARBA00023136"/>
    </source>
</evidence>
<dbReference type="EMBL" id="CP136521">
    <property type="protein sequence ID" value="WOD43683.1"/>
    <property type="molecule type" value="Genomic_DNA"/>
</dbReference>
<dbReference type="PANTHER" id="PTHR30294">
    <property type="entry name" value="MEMBRANE COMPONENT OF ABC TRANSPORTER YHHJ-RELATED"/>
    <property type="match status" value="1"/>
</dbReference>
<dbReference type="GO" id="GO:0005886">
    <property type="term" value="C:plasma membrane"/>
    <property type="evidence" value="ECO:0007669"/>
    <property type="project" value="UniProtKB-SubCell"/>
</dbReference>
<feature type="domain" description="DUF7088" evidence="8">
    <location>
        <begin position="272"/>
        <end position="379"/>
    </location>
</feature>
<evidence type="ECO:0000256" key="6">
    <source>
        <dbReference type="SAM" id="Phobius"/>
    </source>
</evidence>
<dbReference type="KEGG" id="hws:RNZ46_00095"/>
<reference evidence="10" key="1">
    <citation type="submission" date="2024-06" db="EMBL/GenBank/DDBJ databases">
        <title>Hwangdonia haimaensis gen. nov., sp. nov., a member of the family Flavobacteriaceae isolated from the haima cold seep.</title>
        <authorList>
            <person name="Li J."/>
        </authorList>
    </citation>
    <scope>NUCLEOTIDE SEQUENCE [LARGE SCALE GENOMIC DNA]</scope>
    <source>
        <strain evidence="10">SCSIO 19198</strain>
    </source>
</reference>
<evidence type="ECO:0000256" key="3">
    <source>
        <dbReference type="ARBA" id="ARBA00022692"/>
    </source>
</evidence>
<keyword evidence="2" id="KW-1003">Cell membrane</keyword>
<feature type="transmembrane region" description="Helical" evidence="6">
    <location>
        <begin position="765"/>
        <end position="787"/>
    </location>
</feature>
<evidence type="ECO:0000259" key="7">
    <source>
        <dbReference type="Pfam" id="PF09822"/>
    </source>
</evidence>
<dbReference type="NCBIfam" id="TIGR03518">
    <property type="entry name" value="ABC_perm_GldF"/>
    <property type="match status" value="1"/>
</dbReference>
<evidence type="ECO:0000256" key="4">
    <source>
        <dbReference type="ARBA" id="ARBA00022989"/>
    </source>
</evidence>
<protein>
    <submittedName>
        <fullName evidence="9">Gliding motility-associated ABC transporter substrate-binding protein GldG</fullName>
    </submittedName>
</protein>
<evidence type="ECO:0000259" key="8">
    <source>
        <dbReference type="Pfam" id="PF23357"/>
    </source>
</evidence>
<feature type="transmembrane region" description="Helical" evidence="6">
    <location>
        <begin position="246"/>
        <end position="264"/>
    </location>
</feature>
<evidence type="ECO:0000313" key="10">
    <source>
        <dbReference type="Proteomes" id="UP001302486"/>
    </source>
</evidence>
<dbReference type="Pfam" id="PF23357">
    <property type="entry name" value="DUF7088"/>
    <property type="match status" value="1"/>
</dbReference>
<evidence type="ECO:0000256" key="2">
    <source>
        <dbReference type="ARBA" id="ARBA00022475"/>
    </source>
</evidence>
<organism evidence="9 10">
    <name type="scientific">Hwangdonia lutea</name>
    <dbReference type="NCBI Taxonomy" id="3075823"/>
    <lineage>
        <taxon>Bacteria</taxon>
        <taxon>Pseudomonadati</taxon>
        <taxon>Bacteroidota</taxon>
        <taxon>Flavobacteriia</taxon>
        <taxon>Flavobacteriales</taxon>
        <taxon>Flavobacteriaceae</taxon>
        <taxon>Hwangdonia</taxon>
    </lineage>
</organism>
<dbReference type="Pfam" id="PF12679">
    <property type="entry name" value="ABC2_membrane_2"/>
    <property type="match status" value="1"/>
</dbReference>
<keyword evidence="10" id="KW-1185">Reference proteome</keyword>
<feature type="transmembrane region" description="Helical" evidence="6">
    <location>
        <begin position="165"/>
        <end position="182"/>
    </location>
</feature>
<feature type="transmembrane region" description="Helical" evidence="6">
    <location>
        <begin position="56"/>
        <end position="74"/>
    </location>
</feature>
<dbReference type="Pfam" id="PF09822">
    <property type="entry name" value="ABC_transp_aux"/>
    <property type="match status" value="1"/>
</dbReference>
<keyword evidence="3 6" id="KW-0812">Transmembrane</keyword>
<keyword evidence="5 6" id="KW-0472">Membrane</keyword>
<dbReference type="InterPro" id="IPR055396">
    <property type="entry name" value="DUF7088"/>
</dbReference>
<name>A0AA97HRP4_9FLAO</name>
<feature type="transmembrane region" description="Helical" evidence="6">
    <location>
        <begin position="216"/>
        <end position="234"/>
    </location>
</feature>
<evidence type="ECO:0000313" key="9">
    <source>
        <dbReference type="EMBL" id="WOD43683.1"/>
    </source>
</evidence>
<dbReference type="AlphaFoldDB" id="A0AA97HRP4"/>
<dbReference type="GO" id="GO:0140359">
    <property type="term" value="F:ABC-type transporter activity"/>
    <property type="evidence" value="ECO:0007669"/>
    <property type="project" value="InterPro"/>
</dbReference>
<keyword evidence="4 6" id="KW-1133">Transmembrane helix</keyword>
<dbReference type="RefSeq" id="WP_316983365.1">
    <property type="nucleotide sequence ID" value="NZ_CP136521.1"/>
</dbReference>
<feature type="transmembrane region" description="Helical" evidence="6">
    <location>
        <begin position="95"/>
        <end position="119"/>
    </location>
</feature>
<comment type="subcellular location">
    <subcellularLocation>
        <location evidence="1">Cell membrane</location>
        <topology evidence="1">Multi-pass membrane protein</topology>
    </subcellularLocation>
</comment>
<dbReference type="PANTHER" id="PTHR30294:SF29">
    <property type="entry name" value="MULTIDRUG ABC TRANSPORTER PERMEASE YBHS-RELATED"/>
    <property type="match status" value="1"/>
</dbReference>
<feature type="domain" description="ABC-type uncharacterised transport system" evidence="7">
    <location>
        <begin position="426"/>
        <end position="730"/>
    </location>
</feature>
<proteinExistence type="predicted"/>
<dbReference type="InterPro" id="IPR051449">
    <property type="entry name" value="ABC-2_transporter_component"/>
</dbReference>
<sequence>MLAILKKEINSFFASPIGYLVIAIFLLLNGLFLWVFKGEFNILDYGFADLSSFFLLAPWILIFLIPAVTMRSFSDEKKQGTLELLLTKPIAHTNIVLGKYFGAFVLILIALLPTLLYVYTVYQLGNPVGNLDMGSTWGSYFGLLFLIASYTAIGVFCSTISDNQIVAFISAVFLCFLFYIGFEGISEVTSSLFIEQLGMSYHFKSMSRGVLDTQNILYFLSVAIVFLALTVRGIKTKPFSRKELMPLLALPIGLLVVNIFSASFHKRFDLTKDKRYTLSDASKQIINKAESPLIVDVFLEGDDFPSEFKRLQRETKQLLEEFSAENNNISFNFINPLEEEATRQRNIQQLTQRGLTPMQLSVQESGRSSQAIIFPWALASYNDVTITIPLVKNKIGASQQDLVTNSVQHLEYAFADGFSKLTTPKQKKIAVLKGNNQLEDKYIADFITKINEYYYIAPFTLDSVAGNPQKTLDDLKQFDLIISAKPTEAFTENEKLVLDQFTMHGGKSLWLIDHVAMEKDSLYNASGSNIAIQRDLNLNDFFFKYGVRINPVMVSTLYSAPITLAIGEGSESQFQNLRWPYSPLASSNSKHPIVNNLNLVKFDFANQIDTLKNSIKKTILLESAPLTKLEGVPKVISLDLVTQEQNPEAFNKGHQTLAVLLEGEFTSVYQNRVKPFKLSEEKNTSVATKMIVIADGDVIKNDVVKNVPQELGFDRWTGQTYGNKEFLLNAVNYLLDDNGLINIRSKEIAVAFLDQQKIAAKKTTWQLVNIALPLGLLALFGFAFNYLRKKKYAA</sequence>
<dbReference type="Proteomes" id="UP001302486">
    <property type="component" value="Chromosome"/>
</dbReference>
<dbReference type="NCBIfam" id="TIGR03521">
    <property type="entry name" value="GldG"/>
    <property type="match status" value="1"/>
</dbReference>